<gene>
    <name evidence="1" type="primary">Dnah7_3</name>
    <name evidence="1" type="ORF">AVEN_76549_1</name>
</gene>
<dbReference type="EMBL" id="BGPR01000180">
    <property type="protein sequence ID" value="GBM02518.1"/>
    <property type="molecule type" value="Genomic_DNA"/>
</dbReference>
<dbReference type="Gene3D" id="1.10.8.1220">
    <property type="match status" value="1"/>
</dbReference>
<dbReference type="PANTHER" id="PTHR22878:SF66">
    <property type="entry name" value="DYNEIN AXONEMAL HEAVY CHAIN 7"/>
    <property type="match status" value="1"/>
</dbReference>
<protein>
    <submittedName>
        <fullName evidence="1">Dynein heavy chain 7, axonemal</fullName>
    </submittedName>
</protein>
<proteinExistence type="predicted"/>
<reference evidence="1 2" key="1">
    <citation type="journal article" date="2019" name="Sci. Rep.">
        <title>Orb-weaving spider Araneus ventricosus genome elucidates the spidroin gene catalogue.</title>
        <authorList>
            <person name="Kono N."/>
            <person name="Nakamura H."/>
            <person name="Ohtoshi R."/>
            <person name="Moran D.A.P."/>
            <person name="Shinohara A."/>
            <person name="Yoshida Y."/>
            <person name="Fujiwara M."/>
            <person name="Mori M."/>
            <person name="Tomita M."/>
            <person name="Arakawa K."/>
        </authorList>
    </citation>
    <scope>NUCLEOTIDE SEQUENCE [LARGE SCALE GENOMIC DNA]</scope>
</reference>
<dbReference type="GO" id="GO:0045505">
    <property type="term" value="F:dynein intermediate chain binding"/>
    <property type="evidence" value="ECO:0007669"/>
    <property type="project" value="InterPro"/>
</dbReference>
<dbReference type="GO" id="GO:0007018">
    <property type="term" value="P:microtubule-based movement"/>
    <property type="evidence" value="ECO:0007669"/>
    <property type="project" value="InterPro"/>
</dbReference>
<organism evidence="1 2">
    <name type="scientific">Araneus ventricosus</name>
    <name type="common">Orbweaver spider</name>
    <name type="synonym">Epeira ventricosa</name>
    <dbReference type="NCBI Taxonomy" id="182803"/>
    <lineage>
        <taxon>Eukaryota</taxon>
        <taxon>Metazoa</taxon>
        <taxon>Ecdysozoa</taxon>
        <taxon>Arthropoda</taxon>
        <taxon>Chelicerata</taxon>
        <taxon>Arachnida</taxon>
        <taxon>Araneae</taxon>
        <taxon>Araneomorphae</taxon>
        <taxon>Entelegynae</taxon>
        <taxon>Araneoidea</taxon>
        <taxon>Araneidae</taxon>
        <taxon>Araneus</taxon>
    </lineage>
</organism>
<name>A0A4Y2CFF0_ARAVE</name>
<dbReference type="AlphaFoldDB" id="A0A4Y2CFF0"/>
<feature type="non-terminal residue" evidence="1">
    <location>
        <position position="1"/>
    </location>
</feature>
<dbReference type="InterPro" id="IPR026983">
    <property type="entry name" value="DHC"/>
</dbReference>
<dbReference type="Proteomes" id="UP000499080">
    <property type="component" value="Unassembled WGS sequence"/>
</dbReference>
<comment type="caution">
    <text evidence="1">The sequence shown here is derived from an EMBL/GenBank/DDBJ whole genome shotgun (WGS) entry which is preliminary data.</text>
</comment>
<keyword evidence="2" id="KW-1185">Reference proteome</keyword>
<sequence length="278" mass="31638">QLKAIEDKILELLTSGTNILEDETAVKVISSSKELSNEIQEKQVFAEETEAQIDQTRLGYKPIATHSSILFFTIADLASIDPMYQYSLPWFINLYIGSIDNSEVSDNLGERLEILKNYFMESLGVLTRWTLGMIHLQNICFEIEKFCDVKLTLSEHVDTRPSRIARYNEDAAKLSQWLSEHNPLPKIDVIMSIDLGIVGEDVKPEGSQYVVVDGGHLLHKIVWRQQATFGAIADRYVQYLNNKYGQDIAVIFMVSLMMTKRAPKIVDDFDGQPIFLLM</sequence>
<accession>A0A4Y2CFF0</accession>
<dbReference type="GO" id="GO:0051959">
    <property type="term" value="F:dynein light intermediate chain binding"/>
    <property type="evidence" value="ECO:0007669"/>
    <property type="project" value="InterPro"/>
</dbReference>
<dbReference type="GO" id="GO:0030286">
    <property type="term" value="C:dynein complex"/>
    <property type="evidence" value="ECO:0007669"/>
    <property type="project" value="InterPro"/>
</dbReference>
<dbReference type="Gene3D" id="6.10.140.1060">
    <property type="match status" value="1"/>
</dbReference>
<evidence type="ECO:0000313" key="2">
    <source>
        <dbReference type="Proteomes" id="UP000499080"/>
    </source>
</evidence>
<evidence type="ECO:0000313" key="1">
    <source>
        <dbReference type="EMBL" id="GBM02518.1"/>
    </source>
</evidence>
<dbReference type="OrthoDB" id="6149185at2759"/>
<dbReference type="PANTHER" id="PTHR22878">
    <property type="entry name" value="DYNEIN HEAVY CHAIN 6, AXONEMAL-LIKE-RELATED"/>
    <property type="match status" value="1"/>
</dbReference>